<accession>A0A521AYB3</accession>
<protein>
    <submittedName>
        <fullName evidence="2">Lysophospholipase L1</fullName>
    </submittedName>
</protein>
<dbReference type="InterPro" id="IPR036514">
    <property type="entry name" value="SGNH_hydro_sf"/>
</dbReference>
<feature type="domain" description="SGNH hydrolase-type esterase" evidence="1">
    <location>
        <begin position="206"/>
        <end position="396"/>
    </location>
</feature>
<sequence>MESSTAVVVLIGLMAMIGFSACTQTQQTGEEMEWLGAWSTAQQLVEPRNMPPEPGLSGNTIRQVIQVNMGGDTLRLSLSNAFGTKPVAIHSVHVAQSTDSSAIDAGTDLALSFDGESSVTIQPGERVFSEPFSFDLEALSRLSITMHVDSVSSDLTGHPGSRTTSYIVNGDAVSAENMPNAAQTNHWYLIDAIDVKAPEHFAAVAVLGNSITDGRGSGTNKQNRWPDELAKRLQANDSTDHISVLNQGIGGNCVLKACLGPAAVDRFERDVLDQPGVEWLIILEGINDIGGVRSEEHADQVVSDLKAAYKEMVEKAHQEDIKVYGATLMPFGESFYDRPESERARQEVNDWIRNSGVFDAVIDLDKALGDPENPTQLLPKGDTGDHLHPNETGHRLIAEAIDLSLFLEEE</sequence>
<dbReference type="InterPro" id="IPR053140">
    <property type="entry name" value="GDSL_Rv0518-like"/>
</dbReference>
<dbReference type="CDD" id="cd01830">
    <property type="entry name" value="XynE_like"/>
    <property type="match status" value="1"/>
</dbReference>
<proteinExistence type="predicted"/>
<organism evidence="2 3">
    <name type="scientific">Gracilimonas mengyeensis</name>
    <dbReference type="NCBI Taxonomy" id="1302730"/>
    <lineage>
        <taxon>Bacteria</taxon>
        <taxon>Pseudomonadati</taxon>
        <taxon>Balneolota</taxon>
        <taxon>Balneolia</taxon>
        <taxon>Balneolales</taxon>
        <taxon>Balneolaceae</taxon>
        <taxon>Gracilimonas</taxon>
    </lineage>
</organism>
<evidence type="ECO:0000313" key="2">
    <source>
        <dbReference type="EMBL" id="SMO39806.1"/>
    </source>
</evidence>
<dbReference type="PANTHER" id="PTHR43784">
    <property type="entry name" value="GDSL-LIKE LIPASE/ACYLHYDROLASE, PUTATIVE (AFU_ORTHOLOGUE AFUA_2G00820)-RELATED"/>
    <property type="match status" value="1"/>
</dbReference>
<dbReference type="Pfam" id="PF13472">
    <property type="entry name" value="Lipase_GDSL_2"/>
    <property type="match status" value="1"/>
</dbReference>
<name>A0A521AYB3_9BACT</name>
<dbReference type="Gene3D" id="3.40.50.1110">
    <property type="entry name" value="SGNH hydrolase"/>
    <property type="match status" value="1"/>
</dbReference>
<evidence type="ECO:0000313" key="3">
    <source>
        <dbReference type="Proteomes" id="UP000317557"/>
    </source>
</evidence>
<dbReference type="InterPro" id="IPR013830">
    <property type="entry name" value="SGNH_hydro"/>
</dbReference>
<gene>
    <name evidence="2" type="ORF">SAMN06265219_101442</name>
</gene>
<dbReference type="SUPFAM" id="SSF52266">
    <property type="entry name" value="SGNH hydrolase"/>
    <property type="match status" value="1"/>
</dbReference>
<dbReference type="GO" id="GO:0016788">
    <property type="term" value="F:hydrolase activity, acting on ester bonds"/>
    <property type="evidence" value="ECO:0007669"/>
    <property type="project" value="UniProtKB-ARBA"/>
</dbReference>
<dbReference type="Proteomes" id="UP000317557">
    <property type="component" value="Unassembled WGS sequence"/>
</dbReference>
<dbReference type="PANTHER" id="PTHR43784:SF2">
    <property type="entry name" value="GDSL-LIKE LIPASE_ACYLHYDROLASE, PUTATIVE (AFU_ORTHOLOGUE AFUA_2G00820)-RELATED"/>
    <property type="match status" value="1"/>
</dbReference>
<dbReference type="EMBL" id="FXTP01000001">
    <property type="protein sequence ID" value="SMO39806.1"/>
    <property type="molecule type" value="Genomic_DNA"/>
</dbReference>
<dbReference type="AlphaFoldDB" id="A0A521AYB3"/>
<evidence type="ECO:0000259" key="1">
    <source>
        <dbReference type="Pfam" id="PF13472"/>
    </source>
</evidence>
<reference evidence="2 3" key="1">
    <citation type="submission" date="2017-05" db="EMBL/GenBank/DDBJ databases">
        <authorList>
            <person name="Varghese N."/>
            <person name="Submissions S."/>
        </authorList>
    </citation>
    <scope>NUCLEOTIDE SEQUENCE [LARGE SCALE GENOMIC DNA]</scope>
    <source>
        <strain evidence="2 3">DSM 21985</strain>
    </source>
</reference>
<keyword evidence="3" id="KW-1185">Reference proteome</keyword>